<reference evidence="8 9" key="1">
    <citation type="submission" date="2014-01" db="EMBL/GenBank/DDBJ databases">
        <authorList>
            <person name="Durkin A.S."/>
            <person name="McCorrison J."/>
            <person name="Torralba M."/>
            <person name="Gillis M."/>
            <person name="Haft D.H."/>
            <person name="Methe B."/>
            <person name="Sutton G."/>
            <person name="Nelson K.E."/>
        </authorList>
    </citation>
    <scope>NUCLEOTIDE SEQUENCE [LARGE SCALE GENOMIC DNA]</scope>
    <source>
        <strain evidence="8 9">205/92</strain>
    </source>
</reference>
<dbReference type="Proteomes" id="UP000022311">
    <property type="component" value="Unassembled WGS sequence"/>
</dbReference>
<feature type="domain" description="MrkD-like receptor binding" evidence="7">
    <location>
        <begin position="42"/>
        <end position="185"/>
    </location>
</feature>
<keyword evidence="3 5" id="KW-0732">Signal</keyword>
<dbReference type="GO" id="GO:0009289">
    <property type="term" value="C:pilus"/>
    <property type="evidence" value="ECO:0007669"/>
    <property type="project" value="UniProtKB-SubCell"/>
</dbReference>
<dbReference type="RefSeq" id="WP_036963581.1">
    <property type="nucleotide sequence ID" value="NZ_JALD01000072.1"/>
</dbReference>
<dbReference type="EMBL" id="JALD01000072">
    <property type="protein sequence ID" value="EUD09609.1"/>
    <property type="molecule type" value="Genomic_DNA"/>
</dbReference>
<feature type="signal peptide" evidence="5">
    <location>
        <begin position="1"/>
        <end position="24"/>
    </location>
</feature>
<dbReference type="GO" id="GO:0043709">
    <property type="term" value="P:cell adhesion involved in single-species biofilm formation"/>
    <property type="evidence" value="ECO:0007669"/>
    <property type="project" value="TreeGrafter"/>
</dbReference>
<evidence type="ECO:0000256" key="4">
    <source>
        <dbReference type="ARBA" id="ARBA00023263"/>
    </source>
</evidence>
<evidence type="ECO:0000256" key="3">
    <source>
        <dbReference type="ARBA" id="ARBA00022729"/>
    </source>
</evidence>
<evidence type="ECO:0000313" key="9">
    <source>
        <dbReference type="Proteomes" id="UP000022311"/>
    </source>
</evidence>
<feature type="domain" description="Fimbrial-type adhesion" evidence="6">
    <location>
        <begin position="188"/>
        <end position="337"/>
    </location>
</feature>
<evidence type="ECO:0000259" key="6">
    <source>
        <dbReference type="Pfam" id="PF00419"/>
    </source>
</evidence>
<dbReference type="SUPFAM" id="SSF49401">
    <property type="entry name" value="Bacterial adhesins"/>
    <property type="match status" value="1"/>
</dbReference>
<evidence type="ECO:0000256" key="5">
    <source>
        <dbReference type="SAM" id="SignalP"/>
    </source>
</evidence>
<dbReference type="AlphaFoldDB" id="A0AAV3M1N4"/>
<dbReference type="Gene3D" id="2.60.40.1090">
    <property type="entry name" value="Fimbrial-type adhesion domain"/>
    <property type="match status" value="1"/>
</dbReference>
<evidence type="ECO:0000259" key="7">
    <source>
        <dbReference type="Pfam" id="PF22003"/>
    </source>
</evidence>
<dbReference type="InterPro" id="IPR036937">
    <property type="entry name" value="Adhesion_dom_fimbrial_sf"/>
</dbReference>
<evidence type="ECO:0000256" key="2">
    <source>
        <dbReference type="ARBA" id="ARBA00006671"/>
    </source>
</evidence>
<dbReference type="InterPro" id="IPR008966">
    <property type="entry name" value="Adhesion_dom_sf"/>
</dbReference>
<evidence type="ECO:0000313" key="8">
    <source>
        <dbReference type="EMBL" id="EUD09609.1"/>
    </source>
</evidence>
<dbReference type="Pfam" id="PF00419">
    <property type="entry name" value="Fimbrial"/>
    <property type="match status" value="1"/>
</dbReference>
<sequence>MSIIKKWRWLIGASVLLTTQYAAAHITGWDHCDRSRQPTYRLNMDMGRVVVDATLPVGGVIASKTWPLDTTNRTYLTCYGRNVIDAEIVMPGLRDIGDKVYQSSIPGIGMKFERTGQVSMVYPSQYVVNGGWSGTNYYLAGSTFTLKLIKTAEVTGSGTIARGEYTEYGYQGRSDPILTTSLNANAITIVSPSCIIESGKQQNVYLNTIKRSELTARDHTTGAKDFDIVLRCSGGTTVSGQADIKMDFSANRSVSAVEGVLKNDATGSSAAQGVGIQVIERKSYAPINFGKPFYVGKLANSQEKIFTIELIARYFQFADSISSGEVRSHMVFNVTYD</sequence>
<dbReference type="Pfam" id="PF22003">
    <property type="entry name" value="MrkDrd"/>
    <property type="match status" value="1"/>
</dbReference>
<feature type="chain" id="PRO_5043853464" evidence="5">
    <location>
        <begin position="25"/>
        <end position="337"/>
    </location>
</feature>
<proteinExistence type="inferred from homology"/>
<dbReference type="PANTHER" id="PTHR33420:SF3">
    <property type="entry name" value="FIMBRIAL SUBUNIT ELFA"/>
    <property type="match status" value="1"/>
</dbReference>
<comment type="similarity">
    <text evidence="2">Belongs to the fimbrial protein family.</text>
</comment>
<comment type="caution">
    <text evidence="8">The sequence shown here is derived from an EMBL/GenBank/DDBJ whole genome shotgun (WGS) entry which is preliminary data.</text>
</comment>
<dbReference type="Gene3D" id="2.60.40.3310">
    <property type="match status" value="1"/>
</dbReference>
<protein>
    <submittedName>
        <fullName evidence="8">Fimbrial protein</fullName>
    </submittedName>
</protein>
<dbReference type="PANTHER" id="PTHR33420">
    <property type="entry name" value="FIMBRIAL SUBUNIT ELFA-RELATED"/>
    <property type="match status" value="1"/>
</dbReference>
<name>A0AAV3M1N4_9GAMM</name>
<accession>A0AAV3M1N4</accession>
<dbReference type="InterPro" id="IPR000259">
    <property type="entry name" value="Adhesion_dom_fimbrial"/>
</dbReference>
<keyword evidence="4" id="KW-0281">Fimbrium</keyword>
<dbReference type="InterPro" id="IPR050263">
    <property type="entry name" value="Bact_Fimbrial_Adh_Pro"/>
</dbReference>
<evidence type="ECO:0000256" key="1">
    <source>
        <dbReference type="ARBA" id="ARBA00004561"/>
    </source>
</evidence>
<comment type="subcellular location">
    <subcellularLocation>
        <location evidence="1">Fimbrium</location>
    </subcellularLocation>
</comment>
<dbReference type="InterPro" id="IPR054160">
    <property type="entry name" value="MrkD_recept-bd"/>
</dbReference>
<gene>
    <name evidence="8" type="ORF">HMPREF1563_3951</name>
</gene>
<organism evidence="8 9">
    <name type="scientific">Providencia alcalifaciens 205/92</name>
    <dbReference type="NCBI Taxonomy" id="1256988"/>
    <lineage>
        <taxon>Bacteria</taxon>
        <taxon>Pseudomonadati</taxon>
        <taxon>Pseudomonadota</taxon>
        <taxon>Gammaproteobacteria</taxon>
        <taxon>Enterobacterales</taxon>
        <taxon>Morganellaceae</taxon>
        <taxon>Providencia</taxon>
    </lineage>
</organism>